<comment type="caution">
    <text evidence="1">The sequence shown here is derived from an EMBL/GenBank/DDBJ whole genome shotgun (WGS) entry which is preliminary data.</text>
</comment>
<gene>
    <name evidence="1" type="ORF">KIN20_014257</name>
</gene>
<name>A0AAD5MVU2_PARTN</name>
<dbReference type="PRINTS" id="PR02012">
    <property type="entry name" value="RCMTNOP2"/>
</dbReference>
<accession>A0AAD5MVU2</accession>
<evidence type="ECO:0000313" key="2">
    <source>
        <dbReference type="Proteomes" id="UP001196413"/>
    </source>
</evidence>
<keyword evidence="2" id="KW-1185">Reference proteome</keyword>
<dbReference type="PANTHER" id="PTHR22807">
    <property type="entry name" value="NOP2 YEAST -RELATED NOL1/NOP2/FMU SUN DOMAIN-CONTAINING"/>
    <property type="match status" value="1"/>
</dbReference>
<dbReference type="GO" id="GO:0000470">
    <property type="term" value="P:maturation of LSU-rRNA"/>
    <property type="evidence" value="ECO:0007669"/>
    <property type="project" value="TreeGrafter"/>
</dbReference>
<reference evidence="1" key="1">
    <citation type="submission" date="2021-06" db="EMBL/GenBank/DDBJ databases">
        <title>Parelaphostrongylus tenuis whole genome reference sequence.</title>
        <authorList>
            <person name="Garwood T.J."/>
            <person name="Larsen P.A."/>
            <person name="Fountain-Jones N.M."/>
            <person name="Garbe J.R."/>
            <person name="Macchietto M.G."/>
            <person name="Kania S.A."/>
            <person name="Gerhold R.W."/>
            <person name="Richards J.E."/>
            <person name="Wolf T.M."/>
        </authorList>
    </citation>
    <scope>NUCLEOTIDE SEQUENCE</scope>
    <source>
        <strain evidence="1">MNPRO001-30</strain>
        <tissue evidence="1">Meninges</tissue>
    </source>
</reference>
<dbReference type="GO" id="GO:0070475">
    <property type="term" value="P:rRNA base methylation"/>
    <property type="evidence" value="ECO:0007669"/>
    <property type="project" value="TreeGrafter"/>
</dbReference>
<dbReference type="EMBL" id="JAHQIW010002839">
    <property type="protein sequence ID" value="KAJ1356526.1"/>
    <property type="molecule type" value="Genomic_DNA"/>
</dbReference>
<sequence>MKVLGDFKKRRQPGKSREDYLSILVKDLCSQYGYNEYLMNKFMQLFPQPSELIEFLDANEQQRSVTIRTNTLKTRRLDDIKGYGRGREILIASIKSIQLVFY</sequence>
<proteinExistence type="predicted"/>
<organism evidence="1 2">
    <name type="scientific">Parelaphostrongylus tenuis</name>
    <name type="common">Meningeal worm</name>
    <dbReference type="NCBI Taxonomy" id="148309"/>
    <lineage>
        <taxon>Eukaryota</taxon>
        <taxon>Metazoa</taxon>
        <taxon>Ecdysozoa</taxon>
        <taxon>Nematoda</taxon>
        <taxon>Chromadorea</taxon>
        <taxon>Rhabditida</taxon>
        <taxon>Rhabditina</taxon>
        <taxon>Rhabditomorpha</taxon>
        <taxon>Strongyloidea</taxon>
        <taxon>Metastrongylidae</taxon>
        <taxon>Parelaphostrongylus</taxon>
    </lineage>
</organism>
<protein>
    <submittedName>
        <fullName evidence="1">Uncharacterized protein</fullName>
    </submittedName>
</protein>
<dbReference type="AlphaFoldDB" id="A0AAD5MVU2"/>
<dbReference type="GO" id="GO:0005730">
    <property type="term" value="C:nucleolus"/>
    <property type="evidence" value="ECO:0007669"/>
    <property type="project" value="TreeGrafter"/>
</dbReference>
<dbReference type="Gene3D" id="3.30.70.1170">
    <property type="entry name" value="Sun protein, domain 3"/>
    <property type="match status" value="1"/>
</dbReference>
<dbReference type="InterPro" id="IPR023267">
    <property type="entry name" value="RCMT"/>
</dbReference>
<dbReference type="PANTHER" id="PTHR22807:SF30">
    <property type="entry name" value="28S RRNA (CYTOSINE(4447)-C(5))-METHYLTRANSFERASE-RELATED"/>
    <property type="match status" value="1"/>
</dbReference>
<evidence type="ECO:0000313" key="1">
    <source>
        <dbReference type="EMBL" id="KAJ1356526.1"/>
    </source>
</evidence>
<dbReference type="Proteomes" id="UP001196413">
    <property type="component" value="Unassembled WGS sequence"/>
</dbReference>
<dbReference type="GO" id="GO:0009383">
    <property type="term" value="F:rRNA (cytosine-C5-)-methyltransferase activity"/>
    <property type="evidence" value="ECO:0007669"/>
    <property type="project" value="TreeGrafter"/>
</dbReference>
<dbReference type="InterPro" id="IPR023273">
    <property type="entry name" value="RCMT_NOP2"/>
</dbReference>